<evidence type="ECO:0000256" key="5">
    <source>
        <dbReference type="ARBA" id="ARBA00024362"/>
    </source>
</evidence>
<feature type="transmembrane region" description="Helical" evidence="6">
    <location>
        <begin position="568"/>
        <end position="589"/>
    </location>
</feature>
<reference evidence="8" key="1">
    <citation type="journal article" date="2020" name="bioRxiv">
        <title>Comparative genomics of Chlamydomonas.</title>
        <authorList>
            <person name="Craig R.J."/>
            <person name="Hasan A.R."/>
            <person name="Ness R.W."/>
            <person name="Keightley P.D."/>
        </authorList>
    </citation>
    <scope>NUCLEOTIDE SEQUENCE</scope>
    <source>
        <strain evidence="8">CCAP 11/173</strain>
    </source>
</reference>
<gene>
    <name evidence="8" type="ORF">HYH02_006835</name>
</gene>
<dbReference type="FunFam" id="1.20.1250.20:FF:000058">
    <property type="entry name" value="ascorbate transporter, chloroplastic isoform X1"/>
    <property type="match status" value="1"/>
</dbReference>
<organism evidence="8 9">
    <name type="scientific">Chlamydomonas schloesseri</name>
    <dbReference type="NCBI Taxonomy" id="2026947"/>
    <lineage>
        <taxon>Eukaryota</taxon>
        <taxon>Viridiplantae</taxon>
        <taxon>Chlorophyta</taxon>
        <taxon>core chlorophytes</taxon>
        <taxon>Chlorophyceae</taxon>
        <taxon>CS clade</taxon>
        <taxon>Chlamydomonadales</taxon>
        <taxon>Chlamydomonadaceae</taxon>
        <taxon>Chlamydomonas</taxon>
    </lineage>
</organism>
<dbReference type="InterPro" id="IPR020846">
    <property type="entry name" value="MFS_dom"/>
</dbReference>
<dbReference type="GO" id="GO:0016020">
    <property type="term" value="C:membrane"/>
    <property type="evidence" value="ECO:0007669"/>
    <property type="project" value="UniProtKB-SubCell"/>
</dbReference>
<feature type="transmembrane region" description="Helical" evidence="6">
    <location>
        <begin position="447"/>
        <end position="468"/>
    </location>
</feature>
<evidence type="ECO:0000256" key="1">
    <source>
        <dbReference type="ARBA" id="ARBA00004141"/>
    </source>
</evidence>
<evidence type="ECO:0000256" key="2">
    <source>
        <dbReference type="ARBA" id="ARBA00022692"/>
    </source>
</evidence>
<dbReference type="OrthoDB" id="2250022at2759"/>
<feature type="transmembrane region" description="Helical" evidence="6">
    <location>
        <begin position="191"/>
        <end position="213"/>
    </location>
</feature>
<dbReference type="Proteomes" id="UP000613740">
    <property type="component" value="Unassembled WGS sequence"/>
</dbReference>
<feature type="transmembrane region" description="Helical" evidence="6">
    <location>
        <begin position="166"/>
        <end position="185"/>
    </location>
</feature>
<dbReference type="PANTHER" id="PTHR11662:SF399">
    <property type="entry name" value="FI19708P1-RELATED"/>
    <property type="match status" value="1"/>
</dbReference>
<dbReference type="GO" id="GO:0005315">
    <property type="term" value="F:phosphate transmembrane transporter activity"/>
    <property type="evidence" value="ECO:0007669"/>
    <property type="project" value="TreeGrafter"/>
</dbReference>
<keyword evidence="2 6" id="KW-0812">Transmembrane</keyword>
<protein>
    <recommendedName>
        <fullName evidence="7">Major facilitator superfamily (MFS) profile domain-containing protein</fullName>
    </recommendedName>
</protein>
<sequence length="597" mass="60231">MFHRQLRSQCTRRGPAAVPILGAARNAPSGCVAHGTRAPGYAAAGAALQRRAPQGRTPLRYHNASSRGSSRSLVAAGAAAAAADAAPGPAPARVSPFINVLLPTALALLLCNMDRICLSVAIMPMAAEFGWPASLQGVIQSAFLWGYMATQLVGGALADRYGGKRVLAAGIAWFSLASLLLPLLLQPATVAAGLTVPAVLLSRFLTGLGEGVALPSMSNLVASHIEPAAKARALGLCFSGFHSGNLVGLVLSPLLLMNYGWRGLFLVFGILGAPLLLFWLKAVPDAPAAAAAAAAPAAPAAAAAAAQAAAPARAAAPNSPPGTSMSPMNVSINYASTSIPVTAQAATDLAAANAASASAAAAAAAAPSSVEAAGPGPSSTAAAAAPAPAAKKSDVTVAKLLTSSATWAIIVVNIVNHFGYFIYLNWMPTYFSKALGFDLRSSSFTAFLPWLVMAVGSSASGLLADTLVGRGMPVTTVRKALQTVAFLVPAAALMVLCQPGISAATAVTAMTVALGTTSLGQAGFVANMSDVAPRHAGKMFGLCNTFGCLSGIVGVTAVGFIVEATKSFTPVFQMTAALYVVGVAVWLVWCRGEKVFD</sequence>
<keyword evidence="3 6" id="KW-1133">Transmembrane helix</keyword>
<keyword evidence="4 6" id="KW-0472">Membrane</keyword>
<evidence type="ECO:0000313" key="8">
    <source>
        <dbReference type="EMBL" id="KAG2448251.1"/>
    </source>
</evidence>
<evidence type="ECO:0000313" key="9">
    <source>
        <dbReference type="Proteomes" id="UP000613740"/>
    </source>
</evidence>
<comment type="similarity">
    <text evidence="5">Belongs to the major facilitator superfamily. Sodium/anion cotransporter (TC 2.A.1.14) family.</text>
</comment>
<proteinExistence type="inferred from homology"/>
<dbReference type="GO" id="GO:0009536">
    <property type="term" value="C:plastid"/>
    <property type="evidence" value="ECO:0007669"/>
    <property type="project" value="TreeGrafter"/>
</dbReference>
<comment type="caution">
    <text evidence="8">The sequence shown here is derived from an EMBL/GenBank/DDBJ whole genome shotgun (WGS) entry which is preliminary data.</text>
</comment>
<dbReference type="InterPro" id="IPR036259">
    <property type="entry name" value="MFS_trans_sf"/>
</dbReference>
<dbReference type="AlphaFoldDB" id="A0A836B5H5"/>
<feature type="transmembrane region" description="Helical" evidence="6">
    <location>
        <begin position="261"/>
        <end position="280"/>
    </location>
</feature>
<feature type="domain" description="Major facilitator superfamily (MFS) profile" evidence="7">
    <location>
        <begin position="100"/>
        <end position="594"/>
    </location>
</feature>
<feature type="transmembrane region" description="Helical" evidence="6">
    <location>
        <begin position="407"/>
        <end position="427"/>
    </location>
</feature>
<evidence type="ECO:0000256" key="6">
    <source>
        <dbReference type="SAM" id="Phobius"/>
    </source>
</evidence>
<dbReference type="InterPro" id="IPR011701">
    <property type="entry name" value="MFS"/>
</dbReference>
<dbReference type="PANTHER" id="PTHR11662">
    <property type="entry name" value="SOLUTE CARRIER FAMILY 17"/>
    <property type="match status" value="1"/>
</dbReference>
<feature type="transmembrane region" description="Helical" evidence="6">
    <location>
        <begin position="507"/>
        <end position="527"/>
    </location>
</feature>
<feature type="transmembrane region" description="Helical" evidence="6">
    <location>
        <begin position="480"/>
        <end position="501"/>
    </location>
</feature>
<dbReference type="SUPFAM" id="SSF103473">
    <property type="entry name" value="MFS general substrate transporter"/>
    <property type="match status" value="1"/>
</dbReference>
<feature type="transmembrane region" description="Helical" evidence="6">
    <location>
        <begin position="539"/>
        <end position="562"/>
    </location>
</feature>
<evidence type="ECO:0000256" key="3">
    <source>
        <dbReference type="ARBA" id="ARBA00022989"/>
    </source>
</evidence>
<dbReference type="Gene3D" id="1.20.1250.20">
    <property type="entry name" value="MFS general substrate transporter like domains"/>
    <property type="match status" value="2"/>
</dbReference>
<dbReference type="InterPro" id="IPR050382">
    <property type="entry name" value="MFS_Na/Anion_cotransporter"/>
</dbReference>
<comment type="subcellular location">
    <subcellularLocation>
        <location evidence="1">Membrane</location>
        <topology evidence="1">Multi-pass membrane protein</topology>
    </subcellularLocation>
</comment>
<accession>A0A836B5H5</accession>
<feature type="transmembrane region" description="Helical" evidence="6">
    <location>
        <begin position="233"/>
        <end position="255"/>
    </location>
</feature>
<dbReference type="Pfam" id="PF07690">
    <property type="entry name" value="MFS_1"/>
    <property type="match status" value="1"/>
</dbReference>
<keyword evidence="9" id="KW-1185">Reference proteome</keyword>
<dbReference type="PROSITE" id="PS50850">
    <property type="entry name" value="MFS"/>
    <property type="match status" value="1"/>
</dbReference>
<evidence type="ECO:0000259" key="7">
    <source>
        <dbReference type="PROSITE" id="PS50850"/>
    </source>
</evidence>
<evidence type="ECO:0000256" key="4">
    <source>
        <dbReference type="ARBA" id="ARBA00023136"/>
    </source>
</evidence>
<dbReference type="EMBL" id="JAEHOD010000018">
    <property type="protein sequence ID" value="KAG2448251.1"/>
    <property type="molecule type" value="Genomic_DNA"/>
</dbReference>
<name>A0A836B5H5_9CHLO</name>